<keyword evidence="1" id="KW-0805">Transcription regulation</keyword>
<dbReference type="Pfam" id="PF14525">
    <property type="entry name" value="AraC_binding_2"/>
    <property type="match status" value="1"/>
</dbReference>
<evidence type="ECO:0000259" key="4">
    <source>
        <dbReference type="PROSITE" id="PS01124"/>
    </source>
</evidence>
<dbReference type="PANTHER" id="PTHR46796:SF6">
    <property type="entry name" value="ARAC SUBFAMILY"/>
    <property type="match status" value="1"/>
</dbReference>
<dbReference type="Proteomes" id="UP000321258">
    <property type="component" value="Unassembled WGS sequence"/>
</dbReference>
<organism evidence="5 6">
    <name type="scientific">Methylobacterium haplocladii</name>
    <dbReference type="NCBI Taxonomy" id="1176176"/>
    <lineage>
        <taxon>Bacteria</taxon>
        <taxon>Pseudomonadati</taxon>
        <taxon>Pseudomonadota</taxon>
        <taxon>Alphaproteobacteria</taxon>
        <taxon>Hyphomicrobiales</taxon>
        <taxon>Methylobacteriaceae</taxon>
        <taxon>Methylobacterium</taxon>
    </lineage>
</organism>
<gene>
    <name evidence="5" type="ORF">MHA02_08160</name>
</gene>
<dbReference type="RefSeq" id="WP_147076777.1">
    <property type="nucleotide sequence ID" value="NZ_BJZT01000006.1"/>
</dbReference>
<dbReference type="AlphaFoldDB" id="A0A512ILC2"/>
<dbReference type="SUPFAM" id="SSF46689">
    <property type="entry name" value="Homeodomain-like"/>
    <property type="match status" value="2"/>
</dbReference>
<proteinExistence type="predicted"/>
<feature type="domain" description="HTH araC/xylS-type" evidence="4">
    <location>
        <begin position="208"/>
        <end position="307"/>
    </location>
</feature>
<sequence>MDTICFRPDPLDVGGAFDRYREMYRVGSTVEPGPGAFHASVTAIRMPRLLLFERRLSGVSHARDRRRVARDGLDHITLQLILSGTMAVAVDGSIRHVGPGQIVLFDTTRPQRTWTAGVHSISAAVARDALAPSLRDAGFAHGLVLGSDEAGELIGYLRALGSRAPASGAALSDTAAPTLGALLGATLAALTEPTRANAALLSASRAYGRVLAYVDRHLGDPALSVSDIAACSGISRSALYRLFAPVDGVAAFVQQQRLRRLRLSLADADDDRALGALVSEAGFATTAHAARRFRRAFGMTPSEYRRNCGEAGPVDRLPPRSTRLPSLAPWLDELL</sequence>
<dbReference type="OrthoDB" id="8004517at2"/>
<keyword evidence="3" id="KW-0804">Transcription</keyword>
<dbReference type="InterPro" id="IPR018060">
    <property type="entry name" value="HTH_AraC"/>
</dbReference>
<name>A0A512ILC2_9HYPH</name>
<dbReference type="PANTHER" id="PTHR46796">
    <property type="entry name" value="HTH-TYPE TRANSCRIPTIONAL ACTIVATOR RHAS-RELATED"/>
    <property type="match status" value="1"/>
</dbReference>
<dbReference type="PROSITE" id="PS01124">
    <property type="entry name" value="HTH_ARAC_FAMILY_2"/>
    <property type="match status" value="1"/>
</dbReference>
<evidence type="ECO:0000256" key="3">
    <source>
        <dbReference type="ARBA" id="ARBA00023163"/>
    </source>
</evidence>
<keyword evidence="6" id="KW-1185">Reference proteome</keyword>
<comment type="caution">
    <text evidence="5">The sequence shown here is derived from an EMBL/GenBank/DDBJ whole genome shotgun (WGS) entry which is preliminary data.</text>
</comment>
<evidence type="ECO:0000256" key="2">
    <source>
        <dbReference type="ARBA" id="ARBA00023125"/>
    </source>
</evidence>
<dbReference type="InterPro" id="IPR050204">
    <property type="entry name" value="AraC_XylS_family_regulators"/>
</dbReference>
<dbReference type="EMBL" id="BJZT01000006">
    <property type="protein sequence ID" value="GEO98428.1"/>
    <property type="molecule type" value="Genomic_DNA"/>
</dbReference>
<accession>A0A512ILC2</accession>
<dbReference type="GO" id="GO:0003700">
    <property type="term" value="F:DNA-binding transcription factor activity"/>
    <property type="evidence" value="ECO:0007669"/>
    <property type="project" value="InterPro"/>
</dbReference>
<evidence type="ECO:0000313" key="6">
    <source>
        <dbReference type="Proteomes" id="UP000321258"/>
    </source>
</evidence>
<dbReference type="SMART" id="SM00342">
    <property type="entry name" value="HTH_ARAC"/>
    <property type="match status" value="1"/>
</dbReference>
<dbReference type="Gene3D" id="1.10.10.60">
    <property type="entry name" value="Homeodomain-like"/>
    <property type="match status" value="1"/>
</dbReference>
<protein>
    <submittedName>
        <fullName evidence="5">AraC family transcriptional regulator</fullName>
    </submittedName>
</protein>
<dbReference type="InterPro" id="IPR035418">
    <property type="entry name" value="AraC-bd_2"/>
</dbReference>
<evidence type="ECO:0000313" key="5">
    <source>
        <dbReference type="EMBL" id="GEO98428.1"/>
    </source>
</evidence>
<dbReference type="GO" id="GO:0043565">
    <property type="term" value="F:sequence-specific DNA binding"/>
    <property type="evidence" value="ECO:0007669"/>
    <property type="project" value="InterPro"/>
</dbReference>
<keyword evidence="2" id="KW-0238">DNA-binding</keyword>
<reference evidence="5 6" key="1">
    <citation type="submission" date="2019-07" db="EMBL/GenBank/DDBJ databases">
        <title>Whole genome shotgun sequence of Methylobacterium haplocladii NBRC 107714.</title>
        <authorList>
            <person name="Hosoyama A."/>
            <person name="Uohara A."/>
            <person name="Ohji S."/>
            <person name="Ichikawa N."/>
        </authorList>
    </citation>
    <scope>NUCLEOTIDE SEQUENCE [LARGE SCALE GENOMIC DNA]</scope>
    <source>
        <strain evidence="5 6">NBRC 107714</strain>
    </source>
</reference>
<evidence type="ECO:0000256" key="1">
    <source>
        <dbReference type="ARBA" id="ARBA00023015"/>
    </source>
</evidence>
<dbReference type="Pfam" id="PF12833">
    <property type="entry name" value="HTH_18"/>
    <property type="match status" value="1"/>
</dbReference>
<dbReference type="InterPro" id="IPR009057">
    <property type="entry name" value="Homeodomain-like_sf"/>
</dbReference>